<keyword evidence="2 5" id="KW-0812">Transmembrane</keyword>
<evidence type="ECO:0000313" key="7">
    <source>
        <dbReference type="EMBL" id="KHM52213.1"/>
    </source>
</evidence>
<feature type="transmembrane region" description="Helical" evidence="5">
    <location>
        <begin position="94"/>
        <end position="118"/>
    </location>
</feature>
<dbReference type="EMBL" id="JSCE01000123">
    <property type="protein sequence ID" value="KHM52213.1"/>
    <property type="molecule type" value="Genomic_DNA"/>
</dbReference>
<gene>
    <name evidence="7" type="ORF">NZ47_06150</name>
</gene>
<accession>A0A0B2JZT0</accession>
<evidence type="ECO:0000256" key="4">
    <source>
        <dbReference type="ARBA" id="ARBA00023136"/>
    </source>
</evidence>
<organism evidence="7 8">
    <name type="scientific">Anaerovibrio lipolyticus</name>
    <dbReference type="NCBI Taxonomy" id="82374"/>
    <lineage>
        <taxon>Bacteria</taxon>
        <taxon>Bacillati</taxon>
        <taxon>Bacillota</taxon>
        <taxon>Negativicutes</taxon>
        <taxon>Selenomonadales</taxon>
        <taxon>Selenomonadaceae</taxon>
        <taxon>Anaerovibrio</taxon>
    </lineage>
</organism>
<dbReference type="eggNOG" id="COG3339">
    <property type="taxonomic scope" value="Bacteria"/>
</dbReference>
<dbReference type="InterPro" id="IPR010652">
    <property type="entry name" value="DUF1232"/>
</dbReference>
<evidence type="ECO:0000256" key="2">
    <source>
        <dbReference type="ARBA" id="ARBA00022692"/>
    </source>
</evidence>
<evidence type="ECO:0000256" key="1">
    <source>
        <dbReference type="ARBA" id="ARBA00004127"/>
    </source>
</evidence>
<dbReference type="RefSeq" id="WP_027397711.1">
    <property type="nucleotide sequence ID" value="NZ_CAMKSO010000001.1"/>
</dbReference>
<feature type="domain" description="DUF1232" evidence="6">
    <location>
        <begin position="32"/>
        <end position="66"/>
    </location>
</feature>
<name>A0A0B2JZT0_9FIRM</name>
<reference evidence="7 8" key="1">
    <citation type="journal article" date="2013" name="PLoS ONE">
        <title>Identification and characterization of three novel lipases belonging to families II and V from Anaerovibrio lipolyticus 5ST.</title>
        <authorList>
            <person name="Prive F."/>
            <person name="Kaderbhai N.N."/>
            <person name="Girdwood S."/>
            <person name="Worgan H.J."/>
            <person name="Pinloche E."/>
            <person name="Scollan N.D."/>
            <person name="Huws S.A."/>
            <person name="Newbold C.J."/>
        </authorList>
    </citation>
    <scope>NUCLEOTIDE SEQUENCE [LARGE SCALE GENOMIC DNA]</scope>
    <source>
        <strain evidence="7 8">5S</strain>
    </source>
</reference>
<keyword evidence="4 5" id="KW-0472">Membrane</keyword>
<evidence type="ECO:0000256" key="5">
    <source>
        <dbReference type="SAM" id="Phobius"/>
    </source>
</evidence>
<dbReference type="Proteomes" id="UP000030993">
    <property type="component" value="Unassembled WGS sequence"/>
</dbReference>
<evidence type="ECO:0000259" key="6">
    <source>
        <dbReference type="Pfam" id="PF06803"/>
    </source>
</evidence>
<dbReference type="AlphaFoldDB" id="A0A0B2JZT0"/>
<keyword evidence="3 5" id="KW-1133">Transmembrane helix</keyword>
<dbReference type="Pfam" id="PF06803">
    <property type="entry name" value="DUF1232"/>
    <property type="match status" value="1"/>
</dbReference>
<evidence type="ECO:0000256" key="3">
    <source>
        <dbReference type="ARBA" id="ARBA00022989"/>
    </source>
</evidence>
<evidence type="ECO:0000313" key="8">
    <source>
        <dbReference type="Proteomes" id="UP000030993"/>
    </source>
</evidence>
<dbReference type="STRING" id="82374.NZ47_06150"/>
<dbReference type="GO" id="GO:0012505">
    <property type="term" value="C:endomembrane system"/>
    <property type="evidence" value="ECO:0007669"/>
    <property type="project" value="UniProtKB-SubCell"/>
</dbReference>
<feature type="transmembrane region" description="Helical" evidence="5">
    <location>
        <begin position="30"/>
        <end position="46"/>
    </location>
</feature>
<proteinExistence type="predicted"/>
<comment type="subcellular location">
    <subcellularLocation>
        <location evidence="1">Endomembrane system</location>
        <topology evidence="1">Multi-pass membrane protein</topology>
    </subcellularLocation>
</comment>
<comment type="caution">
    <text evidence="7">The sequence shown here is derived from an EMBL/GenBank/DDBJ whole genome shotgun (WGS) entry which is preliminary data.</text>
</comment>
<sequence length="123" mass="13805">MNRLFMIFRLIRKDIVVMLFALINRRTPKVFRLAILAAILYFVSPVDIVPDAIPAAGLVDDAVIVPAILAGLRQLLPPEVLEDCEHSAGHYGKFLPMVVVIATILLLLWTFLVVYGIYKLLFT</sequence>
<keyword evidence="8" id="KW-1185">Reference proteome</keyword>
<protein>
    <recommendedName>
        <fullName evidence="6">DUF1232 domain-containing protein</fullName>
    </recommendedName>
</protein>